<accession>A0A6P1T0F8</accession>
<reference evidence="1 2" key="1">
    <citation type="submission" date="2019-12" db="EMBL/GenBank/DDBJ databases">
        <title>Complete genome sequence of Algicella marina strain 9Alg 56(T) isolated from the red alga Tichocarpus crinitus.</title>
        <authorList>
            <person name="Kim S.-G."/>
            <person name="Nedashkovskaya O.I."/>
        </authorList>
    </citation>
    <scope>NUCLEOTIDE SEQUENCE [LARGE SCALE GENOMIC DNA]</scope>
    <source>
        <strain evidence="1 2">9Alg 56</strain>
    </source>
</reference>
<dbReference type="KEGG" id="amaq:GO499_08605"/>
<organism evidence="1 2">
    <name type="scientific">Algicella marina</name>
    <dbReference type="NCBI Taxonomy" id="2683284"/>
    <lineage>
        <taxon>Bacteria</taxon>
        <taxon>Pseudomonadati</taxon>
        <taxon>Pseudomonadota</taxon>
        <taxon>Alphaproteobacteria</taxon>
        <taxon>Rhodobacterales</taxon>
        <taxon>Paracoccaceae</taxon>
        <taxon>Algicella</taxon>
    </lineage>
</organism>
<evidence type="ECO:0000313" key="1">
    <source>
        <dbReference type="EMBL" id="QHQ35255.1"/>
    </source>
</evidence>
<dbReference type="AlphaFoldDB" id="A0A6P1T0F8"/>
<gene>
    <name evidence="1" type="ORF">GO499_08605</name>
</gene>
<name>A0A6P1T0F8_9RHOB</name>
<dbReference type="Proteomes" id="UP000464495">
    <property type="component" value="Chromosome"/>
</dbReference>
<keyword evidence="2" id="KW-1185">Reference proteome</keyword>
<protein>
    <submittedName>
        <fullName evidence="1">Uncharacterized protein</fullName>
    </submittedName>
</protein>
<dbReference type="RefSeq" id="WP_161861821.1">
    <property type="nucleotide sequence ID" value="NZ_CP046620.1"/>
</dbReference>
<evidence type="ECO:0000313" key="2">
    <source>
        <dbReference type="Proteomes" id="UP000464495"/>
    </source>
</evidence>
<dbReference type="EMBL" id="CP046620">
    <property type="protein sequence ID" value="QHQ35255.1"/>
    <property type="molecule type" value="Genomic_DNA"/>
</dbReference>
<sequence length="51" mass="5818">MPEGQGETEDEGGKPLASHRVDLCSEEILVRCCEMEWLSDQIAANRRREDK</sequence>
<proteinExistence type="predicted"/>